<organism evidence="1 2">
    <name type="scientific">Halosimplex aquaticum</name>
    <dbReference type="NCBI Taxonomy" id="3026162"/>
    <lineage>
        <taxon>Archaea</taxon>
        <taxon>Methanobacteriati</taxon>
        <taxon>Methanobacteriota</taxon>
        <taxon>Stenosarchaea group</taxon>
        <taxon>Halobacteria</taxon>
        <taxon>Halobacteriales</taxon>
        <taxon>Haloarculaceae</taxon>
        <taxon>Halosimplex</taxon>
    </lineage>
</organism>
<dbReference type="GeneID" id="78821233"/>
<protein>
    <submittedName>
        <fullName evidence="1">Uncharacterized protein</fullName>
    </submittedName>
</protein>
<reference evidence="1 2" key="1">
    <citation type="journal article" date="2019" name="Int. J. Syst. Evol. Microbiol.">
        <title>The Global Catalogue of Microorganisms (GCM) 10K type strain sequencing project: providing services to taxonomists for standard genome sequencing and annotation.</title>
        <authorList>
            <consortium name="The Broad Institute Genomics Platform"/>
            <consortium name="The Broad Institute Genome Sequencing Center for Infectious Disease"/>
            <person name="Wu L."/>
            <person name="Ma J."/>
        </authorList>
    </citation>
    <scope>NUCLEOTIDE SEQUENCE [LARGE SCALE GENOMIC DNA]</scope>
    <source>
        <strain evidence="1 2">XZYJT29</strain>
    </source>
</reference>
<name>A0ABD5Y602_9EURY</name>
<dbReference type="EMBL" id="JBHTAS010000001">
    <property type="protein sequence ID" value="MFC7140927.1"/>
    <property type="molecule type" value="Genomic_DNA"/>
</dbReference>
<evidence type="ECO:0000313" key="1">
    <source>
        <dbReference type="EMBL" id="MFC7140927.1"/>
    </source>
</evidence>
<evidence type="ECO:0000313" key="2">
    <source>
        <dbReference type="Proteomes" id="UP001596432"/>
    </source>
</evidence>
<sequence>MDRHWTLDLVALSGIAAGFVLFTVSNAALLAGVVAAVSAYALVLPEFVASSRRASPR</sequence>
<proteinExistence type="predicted"/>
<gene>
    <name evidence="1" type="ORF">ACFQMA_13970</name>
</gene>
<dbReference type="AlphaFoldDB" id="A0ABD5Y602"/>
<comment type="caution">
    <text evidence="1">The sequence shown here is derived from an EMBL/GenBank/DDBJ whole genome shotgun (WGS) entry which is preliminary data.</text>
</comment>
<accession>A0ABD5Y602</accession>
<keyword evidence="2" id="KW-1185">Reference proteome</keyword>
<dbReference type="Proteomes" id="UP001596432">
    <property type="component" value="Unassembled WGS sequence"/>
</dbReference>
<dbReference type="RefSeq" id="WP_274322013.1">
    <property type="nucleotide sequence ID" value="NZ_CP118158.1"/>
</dbReference>